<reference evidence="1" key="1">
    <citation type="journal article" date="2014" name="Front. Microbiol.">
        <title>High frequency of phylogenetically diverse reductive dehalogenase-homologous genes in deep subseafloor sedimentary metagenomes.</title>
        <authorList>
            <person name="Kawai M."/>
            <person name="Futagami T."/>
            <person name="Toyoda A."/>
            <person name="Takaki Y."/>
            <person name="Nishi S."/>
            <person name="Hori S."/>
            <person name="Arai W."/>
            <person name="Tsubouchi T."/>
            <person name="Morono Y."/>
            <person name="Uchiyama I."/>
            <person name="Ito T."/>
            <person name="Fujiyama A."/>
            <person name="Inagaki F."/>
            <person name="Takami H."/>
        </authorList>
    </citation>
    <scope>NUCLEOTIDE SEQUENCE</scope>
    <source>
        <strain evidence="1">Expedition CK06-06</strain>
    </source>
</reference>
<gene>
    <name evidence="1" type="ORF">S01H4_49024</name>
</gene>
<dbReference type="EMBL" id="BART01027683">
    <property type="protein sequence ID" value="GAG96051.1"/>
    <property type="molecule type" value="Genomic_DNA"/>
</dbReference>
<name>X1DI17_9ZZZZ</name>
<proteinExistence type="predicted"/>
<feature type="non-terminal residue" evidence="1">
    <location>
        <position position="1"/>
    </location>
</feature>
<feature type="non-terminal residue" evidence="1">
    <location>
        <position position="274"/>
    </location>
</feature>
<sequence length="274" mass="29854">ANVTPVYDGSFSSSVVAPTYSGIATRMAFSRQTAYASNRFWVFFGRELIGGTSPEIHYTSSVDGVSWETSTKVCDGHDSAGAEFSIWVEGNDVFYVSAYGHTWGGYDPLYGYGHFQNDGIINWEVQNHVINTTDTDNSDPSICRNSTGAVFCAWWDGNGNDADPVVVWSTTEDGNFTESPEGLYYLNNELPCEATVPCVVPLLNGDVYAYYSFTDSEESGNQNAWGRKWNASAGIWDAEETLTGVDISGSHYGNFGVTAVGNDVHVAYVDRTTA</sequence>
<comment type="caution">
    <text evidence="1">The sequence shown here is derived from an EMBL/GenBank/DDBJ whole genome shotgun (WGS) entry which is preliminary data.</text>
</comment>
<evidence type="ECO:0000313" key="1">
    <source>
        <dbReference type="EMBL" id="GAG96051.1"/>
    </source>
</evidence>
<accession>X1DI17</accession>
<dbReference type="AlphaFoldDB" id="X1DI17"/>
<evidence type="ECO:0008006" key="2">
    <source>
        <dbReference type="Google" id="ProtNLM"/>
    </source>
</evidence>
<protein>
    <recommendedName>
        <fullName evidence="2">Exo-alpha-sialidase</fullName>
    </recommendedName>
</protein>
<organism evidence="1">
    <name type="scientific">marine sediment metagenome</name>
    <dbReference type="NCBI Taxonomy" id="412755"/>
    <lineage>
        <taxon>unclassified sequences</taxon>
        <taxon>metagenomes</taxon>
        <taxon>ecological metagenomes</taxon>
    </lineage>
</organism>